<evidence type="ECO:0000313" key="11">
    <source>
        <dbReference type="Proteomes" id="UP000642014"/>
    </source>
</evidence>
<dbReference type="InterPro" id="IPR008271">
    <property type="entry name" value="Ser/Thr_kinase_AS"/>
</dbReference>
<proteinExistence type="predicted"/>
<evidence type="ECO:0000259" key="7">
    <source>
        <dbReference type="PROSITE" id="PS50011"/>
    </source>
</evidence>
<sequence length="803" mass="80618">MERLAGSDPRQVGPYTLVGRLGAGGMGAVYLGRSSGGRTVAVKVVRPDLAGDDGFRDRFRREVAAARLVSGAFTAPVVDADPDAGVPWMATAFVPGVPLSRAVTAHGPLPEAALRMLTAGLAEALVGVHAAGVVHRDLKPANVLLALDGPHVIDFGIARATDGTTLTSTGSVIGSAPYMSPEQALGQHLTPASDVFSLGTTVAFAALGESPFGDGAGAAVLFRVVHTEPDLSAVPESLRPLVERCLAKDPEERPAPREVIAAVAGADPGAPSDPRLALLAGARPGGAPVDMPRLSDGWLPEPVAADVLALRAALAAELPPAAEPAATDPYSSRPSSSDPYSSGPSGPESGPAGSEPPGTAPTRPLSGPPPADAPPAGPNGRRRLLLGLAAGAVAAAAGATWALARGGGSTDEGSGGAGGSAKGGGGTASPRPSADAVPDAKLAWQARLPASVAQVLPGGGIVACVMPETVVGLDRRGRTAWTVKVGDHDLLPSVAGPNVQTLAAVDGDRLYVSGSRFALSGSRAGVLSVRMTDGKDARVTLLDDPPAIGVLSFPGVRGGRAFLSPMLQAGSGTTSTAVWALDLAGRRTAWVHTPEALPVFWGLPQSGGGLLYADTQQLVALDAGGKTAWTKETAAVLVGAAGRYFLAADKQGTLSALDPADGRAVWKVPKVVPASARGGGCATDEKGETVFVLLQDGDGGLSLAALGAADGKARWRTPLPVEPEGGSLGGVGARLLYADGNVYRMGADGTLWAFSAASGAARWKYGGFKGSDLLKIAWSAGDRRLCVSDVAATTVAALDANGA</sequence>
<evidence type="ECO:0000313" key="10">
    <source>
        <dbReference type="Proteomes" id="UP000326029"/>
    </source>
</evidence>
<dbReference type="SUPFAM" id="SSF56112">
    <property type="entry name" value="Protein kinase-like (PK-like)"/>
    <property type="match status" value="1"/>
</dbReference>
<dbReference type="Gene3D" id="3.30.200.20">
    <property type="entry name" value="Phosphorylase Kinase, domain 1"/>
    <property type="match status" value="1"/>
</dbReference>
<dbReference type="EMBL" id="BMSJ01000009">
    <property type="protein sequence ID" value="GGR38871.1"/>
    <property type="molecule type" value="Genomic_DNA"/>
</dbReference>
<dbReference type="RefSeq" id="WP_152370205.1">
    <property type="nucleotide sequence ID" value="NZ_BMSJ01000009.1"/>
</dbReference>
<dbReference type="Pfam" id="PF13360">
    <property type="entry name" value="PQQ_2"/>
    <property type="match status" value="1"/>
</dbReference>
<dbReference type="Gene3D" id="1.10.510.10">
    <property type="entry name" value="Transferase(Phosphotransferase) domain 1"/>
    <property type="match status" value="1"/>
</dbReference>
<dbReference type="InterPro" id="IPR018391">
    <property type="entry name" value="PQQ_b-propeller_rpt"/>
</dbReference>
<dbReference type="PROSITE" id="PS00108">
    <property type="entry name" value="PROTEIN_KINASE_ST"/>
    <property type="match status" value="1"/>
</dbReference>
<dbReference type="AlphaFoldDB" id="A0AAV4KSU2"/>
<evidence type="ECO:0000256" key="6">
    <source>
        <dbReference type="SAM" id="MobiDB-lite"/>
    </source>
</evidence>
<dbReference type="PROSITE" id="PS50011">
    <property type="entry name" value="PROTEIN_KINASE_DOM"/>
    <property type="match status" value="1"/>
</dbReference>
<dbReference type="EMBL" id="CP023693">
    <property type="protein sequence ID" value="QEV33161.1"/>
    <property type="molecule type" value="Genomic_DNA"/>
</dbReference>
<feature type="compositionally biased region" description="Low complexity" evidence="6">
    <location>
        <begin position="320"/>
        <end position="365"/>
    </location>
</feature>
<protein>
    <recommendedName>
        <fullName evidence="7">Protein kinase domain-containing protein</fullName>
    </recommendedName>
</protein>
<dbReference type="InterPro" id="IPR015943">
    <property type="entry name" value="WD40/YVTN_repeat-like_dom_sf"/>
</dbReference>
<evidence type="ECO:0000256" key="1">
    <source>
        <dbReference type="ARBA" id="ARBA00022679"/>
    </source>
</evidence>
<dbReference type="InterPro" id="IPR011047">
    <property type="entry name" value="Quinoprotein_ADH-like_sf"/>
</dbReference>
<dbReference type="Proteomes" id="UP000642014">
    <property type="component" value="Unassembled WGS sequence"/>
</dbReference>
<dbReference type="InterPro" id="IPR002372">
    <property type="entry name" value="PQQ_rpt_dom"/>
</dbReference>
<feature type="domain" description="Protein kinase" evidence="7">
    <location>
        <begin position="15"/>
        <end position="276"/>
    </location>
</feature>
<dbReference type="PROSITE" id="PS00107">
    <property type="entry name" value="PROTEIN_KINASE_ATP"/>
    <property type="match status" value="1"/>
</dbReference>
<dbReference type="GeneID" id="95454909"/>
<evidence type="ECO:0000256" key="3">
    <source>
        <dbReference type="ARBA" id="ARBA00022777"/>
    </source>
</evidence>
<reference evidence="8 11" key="1">
    <citation type="journal article" date="2014" name="Int. J. Syst. Evol. Microbiol.">
        <title>Complete genome sequence of Corynebacterium casei LMG S-19264T (=DSM 44701T), isolated from a smear-ripened cheese.</title>
        <authorList>
            <consortium name="US DOE Joint Genome Institute (JGI-PGF)"/>
            <person name="Walter F."/>
            <person name="Albersmeier A."/>
            <person name="Kalinowski J."/>
            <person name="Ruckert C."/>
        </authorList>
    </citation>
    <scope>NUCLEOTIDE SEQUENCE [LARGE SCALE GENOMIC DNA]</scope>
    <source>
        <strain evidence="8 11">JCM 4205</strain>
    </source>
</reference>
<evidence type="ECO:0000313" key="8">
    <source>
        <dbReference type="EMBL" id="GGR38871.1"/>
    </source>
</evidence>
<feature type="compositionally biased region" description="Gly residues" evidence="6">
    <location>
        <begin position="407"/>
        <end position="427"/>
    </location>
</feature>
<keyword evidence="2 5" id="KW-0547">Nucleotide-binding</keyword>
<dbReference type="GO" id="GO:0005524">
    <property type="term" value="F:ATP binding"/>
    <property type="evidence" value="ECO:0007669"/>
    <property type="project" value="UniProtKB-UniRule"/>
</dbReference>
<keyword evidence="3" id="KW-0418">Kinase</keyword>
<organism evidence="8 11">
    <name type="scientific">Streptomyces cinereoruber</name>
    <dbReference type="NCBI Taxonomy" id="67260"/>
    <lineage>
        <taxon>Bacteria</taxon>
        <taxon>Bacillati</taxon>
        <taxon>Actinomycetota</taxon>
        <taxon>Actinomycetes</taxon>
        <taxon>Kitasatosporales</taxon>
        <taxon>Streptomycetaceae</taxon>
        <taxon>Streptomyces</taxon>
    </lineage>
</organism>
<dbReference type="Gene3D" id="2.40.10.480">
    <property type="match status" value="1"/>
</dbReference>
<dbReference type="SUPFAM" id="SSF50998">
    <property type="entry name" value="Quinoprotein alcohol dehydrogenase-like"/>
    <property type="match status" value="2"/>
</dbReference>
<dbReference type="InterPro" id="IPR011009">
    <property type="entry name" value="Kinase-like_dom_sf"/>
</dbReference>
<dbReference type="Pfam" id="PF00069">
    <property type="entry name" value="Pkinase"/>
    <property type="match status" value="1"/>
</dbReference>
<dbReference type="PANTHER" id="PTHR43289">
    <property type="entry name" value="MITOGEN-ACTIVATED PROTEIN KINASE KINASE KINASE 20-RELATED"/>
    <property type="match status" value="1"/>
</dbReference>
<dbReference type="InterPro" id="IPR017441">
    <property type="entry name" value="Protein_kinase_ATP_BS"/>
</dbReference>
<gene>
    <name evidence="9" type="ORF">CP977_14140</name>
    <name evidence="8" type="ORF">GCM10010497_47370</name>
</gene>
<dbReference type="SMART" id="SM00564">
    <property type="entry name" value="PQQ"/>
    <property type="match status" value="3"/>
</dbReference>
<evidence type="ECO:0000313" key="9">
    <source>
        <dbReference type="EMBL" id="QEV33161.1"/>
    </source>
</evidence>
<dbReference type="Gene3D" id="2.130.10.10">
    <property type="entry name" value="YVTN repeat-like/Quinoprotein amine dehydrogenase"/>
    <property type="match status" value="1"/>
</dbReference>
<dbReference type="GO" id="GO:0004674">
    <property type="term" value="F:protein serine/threonine kinase activity"/>
    <property type="evidence" value="ECO:0007669"/>
    <property type="project" value="TreeGrafter"/>
</dbReference>
<dbReference type="CDD" id="cd14014">
    <property type="entry name" value="STKc_PknB_like"/>
    <property type="match status" value="1"/>
</dbReference>
<reference evidence="9 10" key="2">
    <citation type="submission" date="2017-09" db="EMBL/GenBank/DDBJ databases">
        <authorList>
            <person name="Lee N."/>
            <person name="Cho B.-K."/>
        </authorList>
    </citation>
    <scope>NUCLEOTIDE SEQUENCE [LARGE SCALE GENOMIC DNA]</scope>
    <source>
        <strain evidence="9 10">ATCC 19740</strain>
    </source>
</reference>
<evidence type="ECO:0000256" key="4">
    <source>
        <dbReference type="ARBA" id="ARBA00022840"/>
    </source>
</evidence>
<keyword evidence="4 5" id="KW-0067">ATP-binding</keyword>
<feature type="region of interest" description="Disordered" evidence="6">
    <location>
        <begin position="407"/>
        <end position="436"/>
    </location>
</feature>
<keyword evidence="10" id="KW-1185">Reference proteome</keyword>
<feature type="compositionally biased region" description="Pro residues" evidence="6">
    <location>
        <begin position="366"/>
        <end position="377"/>
    </location>
</feature>
<accession>A0AAV4KSU2</accession>
<keyword evidence="1" id="KW-0808">Transferase</keyword>
<dbReference type="Proteomes" id="UP000326029">
    <property type="component" value="Chromosome"/>
</dbReference>
<dbReference type="SMART" id="SM00220">
    <property type="entry name" value="S_TKc"/>
    <property type="match status" value="1"/>
</dbReference>
<reference evidence="8" key="3">
    <citation type="submission" date="2023-08" db="EMBL/GenBank/DDBJ databases">
        <authorList>
            <person name="Sun Q."/>
            <person name="Ohkuma M."/>
        </authorList>
    </citation>
    <scope>NUCLEOTIDE SEQUENCE</scope>
    <source>
        <strain evidence="8">JCM 4205</strain>
    </source>
</reference>
<feature type="binding site" evidence="5">
    <location>
        <position position="43"/>
    </location>
    <ligand>
        <name>ATP</name>
        <dbReference type="ChEBI" id="CHEBI:30616"/>
    </ligand>
</feature>
<name>A0AAV4KSU2_9ACTN</name>
<feature type="region of interest" description="Disordered" evidence="6">
    <location>
        <begin position="320"/>
        <end position="382"/>
    </location>
</feature>
<dbReference type="PANTHER" id="PTHR43289:SF34">
    <property type="entry name" value="SERINE_THREONINE-PROTEIN KINASE YBDM-RELATED"/>
    <property type="match status" value="1"/>
</dbReference>
<evidence type="ECO:0000256" key="5">
    <source>
        <dbReference type="PROSITE-ProRule" id="PRU10141"/>
    </source>
</evidence>
<evidence type="ECO:0000256" key="2">
    <source>
        <dbReference type="ARBA" id="ARBA00022741"/>
    </source>
</evidence>
<dbReference type="InterPro" id="IPR000719">
    <property type="entry name" value="Prot_kinase_dom"/>
</dbReference>